<feature type="region of interest" description="Disordered" evidence="5">
    <location>
        <begin position="311"/>
        <end position="338"/>
    </location>
</feature>
<proteinExistence type="predicted"/>
<dbReference type="PANTHER" id="PTHR11040:SF140">
    <property type="entry name" value="ZRT (ZRT), IRT- (IRT-) LIKE PROTEIN TRANSPORTER"/>
    <property type="match status" value="1"/>
</dbReference>
<feature type="transmembrane region" description="Helical" evidence="6">
    <location>
        <begin position="345"/>
        <end position="366"/>
    </location>
</feature>
<feature type="compositionally biased region" description="Polar residues" evidence="5">
    <location>
        <begin position="326"/>
        <end position="336"/>
    </location>
</feature>
<feature type="transmembrane region" description="Helical" evidence="6">
    <location>
        <begin position="280"/>
        <end position="300"/>
    </location>
</feature>
<evidence type="ECO:0000256" key="7">
    <source>
        <dbReference type="SAM" id="SignalP"/>
    </source>
</evidence>
<feature type="transmembrane region" description="Helical" evidence="6">
    <location>
        <begin position="238"/>
        <end position="260"/>
    </location>
</feature>
<evidence type="ECO:0000256" key="1">
    <source>
        <dbReference type="ARBA" id="ARBA00004141"/>
    </source>
</evidence>
<comment type="caution">
    <text evidence="8">The sequence shown here is derived from an EMBL/GenBank/DDBJ whole genome shotgun (WGS) entry which is preliminary data.</text>
</comment>
<keyword evidence="2 6" id="KW-0812">Transmembrane</keyword>
<feature type="transmembrane region" description="Helical" evidence="6">
    <location>
        <begin position="407"/>
        <end position="429"/>
    </location>
</feature>
<evidence type="ECO:0000256" key="5">
    <source>
        <dbReference type="SAM" id="MobiDB-lite"/>
    </source>
</evidence>
<evidence type="ECO:0000256" key="3">
    <source>
        <dbReference type="ARBA" id="ARBA00022989"/>
    </source>
</evidence>
<keyword evidence="4 6" id="KW-0472">Membrane</keyword>
<dbReference type="AlphaFoldDB" id="A0ABD3MAF8"/>
<feature type="transmembrane region" description="Helical" evidence="6">
    <location>
        <begin position="467"/>
        <end position="486"/>
    </location>
</feature>
<reference evidence="8 9" key="1">
    <citation type="submission" date="2024-10" db="EMBL/GenBank/DDBJ databases">
        <title>Updated reference genomes for cyclostephanoid diatoms.</title>
        <authorList>
            <person name="Roberts W.R."/>
            <person name="Alverson A.J."/>
        </authorList>
    </citation>
    <scope>NUCLEOTIDE SEQUENCE [LARGE SCALE GENOMIC DNA]</scope>
    <source>
        <strain evidence="8 9">AJA232-27</strain>
    </source>
</reference>
<comment type="subcellular location">
    <subcellularLocation>
        <location evidence="1">Membrane</location>
        <topology evidence="1">Multi-pass membrane protein</topology>
    </subcellularLocation>
</comment>
<dbReference type="InterPro" id="IPR003689">
    <property type="entry name" value="ZIP"/>
</dbReference>
<keyword evidence="3 6" id="KW-1133">Transmembrane helix</keyword>
<organism evidence="8 9">
    <name type="scientific">Discostella pseudostelligera</name>
    <dbReference type="NCBI Taxonomy" id="259834"/>
    <lineage>
        <taxon>Eukaryota</taxon>
        <taxon>Sar</taxon>
        <taxon>Stramenopiles</taxon>
        <taxon>Ochrophyta</taxon>
        <taxon>Bacillariophyta</taxon>
        <taxon>Coscinodiscophyceae</taxon>
        <taxon>Thalassiosirophycidae</taxon>
        <taxon>Stephanodiscales</taxon>
        <taxon>Stephanodiscaceae</taxon>
        <taxon>Discostella</taxon>
    </lineage>
</organism>
<evidence type="ECO:0000256" key="4">
    <source>
        <dbReference type="ARBA" id="ARBA00023136"/>
    </source>
</evidence>
<evidence type="ECO:0000313" key="9">
    <source>
        <dbReference type="Proteomes" id="UP001530293"/>
    </source>
</evidence>
<dbReference type="EMBL" id="JALLBG020000164">
    <property type="protein sequence ID" value="KAL3761011.1"/>
    <property type="molecule type" value="Genomic_DNA"/>
</dbReference>
<protein>
    <submittedName>
        <fullName evidence="8">Uncharacterized protein</fullName>
    </submittedName>
</protein>
<feature type="transmembrane region" description="Helical" evidence="6">
    <location>
        <begin position="372"/>
        <end position="395"/>
    </location>
</feature>
<evidence type="ECO:0000313" key="8">
    <source>
        <dbReference type="EMBL" id="KAL3761011.1"/>
    </source>
</evidence>
<dbReference type="Proteomes" id="UP001530293">
    <property type="component" value="Unassembled WGS sequence"/>
</dbReference>
<keyword evidence="7" id="KW-0732">Signal</keyword>
<dbReference type="Pfam" id="PF02535">
    <property type="entry name" value="Zip"/>
    <property type="match status" value="1"/>
</dbReference>
<sequence length="492" mass="52970">MCLNRSKWGLAILFLTKCTVSTHAAVTLWHQRENFKGYYQRNFHDGVFGDGKPGAGGRNSSRRRSSIFNMIGLQQQQQTEYDDDTYYATSTDNASCDSDASSSIISAQSRKTDNYNRHFVPRFSRLSKRLPSRPVDCCAECVECMSGESMEMYNCRSATTAAAAGAATTSTTATLAVPRGGHIHVSADSAAAAAASAVTPYGLPLNVWKIIFQAILTTINVVCWLVPLKSKKISENKFGLSMANAFSGGVFLSLAFGHLIPECVHGFHNSGGGMEMNDALPYMIVLGGYLLIFFVEKVAFDAHEIMHEMEGGGHHHHHADSKEVVNGSSPSLSRQESPGFKGRSAVILLGALAVHSILEMTALGLANSFGDSALLSLSIALHQPAESIALLVAFLKSGMPHAQIIQFLSIFSCMGPIGVAIGMAVNSFASPIVDATMLAVVAGTFVYVGATEVIPEEWEEPDHKWKKFFALISGIVSIFAITQYTMTLEGGF</sequence>
<gene>
    <name evidence="8" type="ORF">ACHAWU_004631</name>
</gene>
<keyword evidence="9" id="KW-1185">Reference proteome</keyword>
<feature type="signal peptide" evidence="7">
    <location>
        <begin position="1"/>
        <end position="24"/>
    </location>
</feature>
<evidence type="ECO:0000256" key="6">
    <source>
        <dbReference type="SAM" id="Phobius"/>
    </source>
</evidence>
<feature type="chain" id="PRO_5044896368" evidence="7">
    <location>
        <begin position="25"/>
        <end position="492"/>
    </location>
</feature>
<dbReference type="GO" id="GO:0016020">
    <property type="term" value="C:membrane"/>
    <property type="evidence" value="ECO:0007669"/>
    <property type="project" value="UniProtKB-SubCell"/>
</dbReference>
<evidence type="ECO:0000256" key="2">
    <source>
        <dbReference type="ARBA" id="ARBA00022692"/>
    </source>
</evidence>
<feature type="transmembrane region" description="Helical" evidence="6">
    <location>
        <begin position="207"/>
        <end position="226"/>
    </location>
</feature>
<feature type="transmembrane region" description="Helical" evidence="6">
    <location>
        <begin position="435"/>
        <end position="455"/>
    </location>
</feature>
<dbReference type="PANTHER" id="PTHR11040">
    <property type="entry name" value="ZINC/IRON TRANSPORTER"/>
    <property type="match status" value="1"/>
</dbReference>
<name>A0ABD3MAF8_9STRA</name>
<accession>A0ABD3MAF8</accession>